<gene>
    <name evidence="1" type="ORF">GGX14DRAFT_443402</name>
</gene>
<protein>
    <submittedName>
        <fullName evidence="1">Uncharacterized protein</fullName>
    </submittedName>
</protein>
<proteinExistence type="predicted"/>
<dbReference type="EMBL" id="JARJCW010000018">
    <property type="protein sequence ID" value="KAJ7214913.1"/>
    <property type="molecule type" value="Genomic_DNA"/>
</dbReference>
<sequence length="174" mass="17647">MDAELLIAAAAVVNAELLAAAAAGLPLAAAVGVVSDVLSRGVTGRPLTRGGMKLLRVNGGGKKVAEGGGGLLRVNGGGKAAEDATKLVRVNGGGKRVVVCGTVPRLGALTMTENPAGNWTKSNVLDEPDAETATGEYMLDSPDSEAQIFSRTIVTCACSFGEHSVPLHLRTVEQ</sequence>
<organism evidence="1 2">
    <name type="scientific">Mycena pura</name>
    <dbReference type="NCBI Taxonomy" id="153505"/>
    <lineage>
        <taxon>Eukaryota</taxon>
        <taxon>Fungi</taxon>
        <taxon>Dikarya</taxon>
        <taxon>Basidiomycota</taxon>
        <taxon>Agaricomycotina</taxon>
        <taxon>Agaricomycetes</taxon>
        <taxon>Agaricomycetidae</taxon>
        <taxon>Agaricales</taxon>
        <taxon>Marasmiineae</taxon>
        <taxon>Mycenaceae</taxon>
        <taxon>Mycena</taxon>
    </lineage>
</organism>
<accession>A0AAD6VN83</accession>
<reference evidence="1" key="1">
    <citation type="submission" date="2023-03" db="EMBL/GenBank/DDBJ databases">
        <title>Massive genome expansion in bonnet fungi (Mycena s.s.) driven by repeated elements and novel gene families across ecological guilds.</title>
        <authorList>
            <consortium name="Lawrence Berkeley National Laboratory"/>
            <person name="Harder C.B."/>
            <person name="Miyauchi S."/>
            <person name="Viragh M."/>
            <person name="Kuo A."/>
            <person name="Thoen E."/>
            <person name="Andreopoulos B."/>
            <person name="Lu D."/>
            <person name="Skrede I."/>
            <person name="Drula E."/>
            <person name="Henrissat B."/>
            <person name="Morin E."/>
            <person name="Kohler A."/>
            <person name="Barry K."/>
            <person name="LaButti K."/>
            <person name="Morin E."/>
            <person name="Salamov A."/>
            <person name="Lipzen A."/>
            <person name="Mereny Z."/>
            <person name="Hegedus B."/>
            <person name="Baldrian P."/>
            <person name="Stursova M."/>
            <person name="Weitz H."/>
            <person name="Taylor A."/>
            <person name="Grigoriev I.V."/>
            <person name="Nagy L.G."/>
            <person name="Martin F."/>
            <person name="Kauserud H."/>
        </authorList>
    </citation>
    <scope>NUCLEOTIDE SEQUENCE</scope>
    <source>
        <strain evidence="1">9144</strain>
    </source>
</reference>
<comment type="caution">
    <text evidence="1">The sequence shown here is derived from an EMBL/GenBank/DDBJ whole genome shotgun (WGS) entry which is preliminary data.</text>
</comment>
<evidence type="ECO:0000313" key="2">
    <source>
        <dbReference type="Proteomes" id="UP001219525"/>
    </source>
</evidence>
<evidence type="ECO:0000313" key="1">
    <source>
        <dbReference type="EMBL" id="KAJ7214913.1"/>
    </source>
</evidence>
<keyword evidence="2" id="KW-1185">Reference proteome</keyword>
<dbReference type="Proteomes" id="UP001219525">
    <property type="component" value="Unassembled WGS sequence"/>
</dbReference>
<dbReference type="AlphaFoldDB" id="A0AAD6VN83"/>
<name>A0AAD6VN83_9AGAR</name>